<keyword evidence="6" id="KW-0249">Electron transport</keyword>
<keyword evidence="9 15" id="KW-0472">Membrane</keyword>
<keyword evidence="4 16" id="KW-0934">Plastid</keyword>
<comment type="subunit">
    <text evidence="11">The 4 large subunits of the cytochrome b6-f complex are cytochrome b6, subunit IV (17 kDa polypeptide, PetD), cytochrome f and the Rieske protein, while the 4 small subunits are PetG, PetL, PetM and PetN. The complex functions as a dimer.</text>
</comment>
<evidence type="ECO:0000256" key="3">
    <source>
        <dbReference type="ARBA" id="ARBA00022448"/>
    </source>
</evidence>
<evidence type="ECO:0000256" key="10">
    <source>
        <dbReference type="ARBA" id="ARBA00025197"/>
    </source>
</evidence>
<keyword evidence="16" id="KW-0150">Chloroplast</keyword>
<protein>
    <recommendedName>
        <fullName evidence="2">Cytochrome b6-f complex subunit 6</fullName>
    </recommendedName>
    <alternativeName>
        <fullName evidence="12">Cytochrome b6-f complex subunit PetL</fullName>
    </alternativeName>
    <alternativeName>
        <fullName evidence="13">Cytochrome b6-f complex subunit VI</fullName>
    </alternativeName>
</protein>
<proteinExistence type="inferred from homology"/>
<comment type="subcellular location">
    <subcellularLocation>
        <location evidence="14">Plastid thylakoid membrane</location>
        <topology evidence="14">Single-pass membrane protein</topology>
    </subcellularLocation>
</comment>
<dbReference type="GO" id="GO:0009055">
    <property type="term" value="F:electron transfer activity"/>
    <property type="evidence" value="ECO:0007669"/>
    <property type="project" value="InterPro"/>
</dbReference>
<evidence type="ECO:0000256" key="13">
    <source>
        <dbReference type="ARBA" id="ARBA00033327"/>
    </source>
</evidence>
<comment type="function">
    <text evidence="10">Component of the cytochrome b6-f complex, which mediates electron transfer between photosystem II (PSII) and photosystem I (PSI), cyclic electron flow around PSI, and state transitions. PetL is important for photoautotrophic growth as well as for electron transfer efficiency and stability of the cytochrome b6-f complex.</text>
</comment>
<evidence type="ECO:0000256" key="14">
    <source>
        <dbReference type="ARBA" id="ARBA00046266"/>
    </source>
</evidence>
<dbReference type="InterPro" id="IPR007802">
    <property type="entry name" value="Cyt_b6/f_cplx_su6"/>
</dbReference>
<evidence type="ECO:0000313" key="16">
    <source>
        <dbReference type="EMBL" id="AFU94610.1"/>
    </source>
</evidence>
<sequence length="31" mass="3362">MPTLTSYFAFLLVALTITLGLFIGLSKIGFI</sequence>
<dbReference type="AlphaFoldDB" id="K4K8M8"/>
<feature type="transmembrane region" description="Helical" evidence="15">
    <location>
        <begin position="6"/>
        <end position="25"/>
    </location>
</feature>
<dbReference type="Pfam" id="PF05115">
    <property type="entry name" value="PetL"/>
    <property type="match status" value="1"/>
</dbReference>
<evidence type="ECO:0000256" key="7">
    <source>
        <dbReference type="ARBA" id="ARBA00022989"/>
    </source>
</evidence>
<evidence type="ECO:0000256" key="2">
    <source>
        <dbReference type="ARBA" id="ARBA00021215"/>
    </source>
</evidence>
<feature type="non-terminal residue" evidence="16">
    <location>
        <position position="31"/>
    </location>
</feature>
<dbReference type="HAMAP" id="MF_00433">
    <property type="entry name" value="Cytb6_f_PetL"/>
    <property type="match status" value="1"/>
</dbReference>
<accession>K4K8M8</accession>
<dbReference type="PANTHER" id="PTHR37266">
    <property type="entry name" value="CYTOCHROME B6-F COMPLEX SUBUNIT 6"/>
    <property type="match status" value="1"/>
</dbReference>
<reference evidence="16" key="1">
    <citation type="journal article" date="2012" name="Proc. Natl. Acad. Sci. U.S.A.">
        <title>Phylogenomics and a posteriori data partitioning resolve the Cretaceous angiosperm radiation Malpighiales.</title>
        <authorList>
            <person name="Xi Z."/>
            <person name="Ruhfel B.R."/>
            <person name="Schaefer H."/>
            <person name="Amorim A.M."/>
            <person name="Sugumaran M."/>
            <person name="Wurdack K.J."/>
            <person name="Endress P.K."/>
            <person name="Matthews M.L."/>
            <person name="Stevens P.F."/>
            <person name="Mathews S."/>
            <person name="Davis C.C."/>
        </authorList>
    </citation>
    <scope>NUCLEOTIDE SEQUENCE</scope>
</reference>
<evidence type="ECO:0000256" key="9">
    <source>
        <dbReference type="ARBA" id="ARBA00023136"/>
    </source>
</evidence>
<keyword evidence="7 15" id="KW-1133">Transmembrane helix</keyword>
<organism evidence="16">
    <name type="scientific">Turnera ulmifolia</name>
    <dbReference type="NCBI Taxonomy" id="45184"/>
    <lineage>
        <taxon>Eukaryota</taxon>
        <taxon>Viridiplantae</taxon>
        <taxon>Streptophyta</taxon>
        <taxon>Embryophyta</taxon>
        <taxon>Tracheophyta</taxon>
        <taxon>Spermatophyta</taxon>
        <taxon>Magnoliopsida</taxon>
        <taxon>eudicotyledons</taxon>
        <taxon>Gunneridae</taxon>
        <taxon>Pentapetalae</taxon>
        <taxon>rosids</taxon>
        <taxon>fabids</taxon>
        <taxon>Malpighiales</taxon>
        <taxon>Passifloraceae</taxon>
        <taxon>Turnera</taxon>
    </lineage>
</organism>
<evidence type="ECO:0000256" key="5">
    <source>
        <dbReference type="ARBA" id="ARBA00022692"/>
    </source>
</evidence>
<evidence type="ECO:0000256" key="6">
    <source>
        <dbReference type="ARBA" id="ARBA00022982"/>
    </source>
</evidence>
<comment type="similarity">
    <text evidence="1">Belongs to the PetL family.</text>
</comment>
<evidence type="ECO:0000256" key="11">
    <source>
        <dbReference type="ARBA" id="ARBA00025834"/>
    </source>
</evidence>
<evidence type="ECO:0000256" key="12">
    <source>
        <dbReference type="ARBA" id="ARBA00031458"/>
    </source>
</evidence>
<evidence type="ECO:0000256" key="15">
    <source>
        <dbReference type="SAM" id="Phobius"/>
    </source>
</evidence>
<dbReference type="EMBL" id="JX662484">
    <property type="protein sequence ID" value="AFU94610.1"/>
    <property type="molecule type" value="Genomic_DNA"/>
</dbReference>
<keyword evidence="3" id="KW-0813">Transport</keyword>
<dbReference type="SUPFAM" id="SSF103436">
    <property type="entry name" value="PetL subunit of the cytochrome b6f complex"/>
    <property type="match status" value="1"/>
</dbReference>
<keyword evidence="8" id="KW-0793">Thylakoid</keyword>
<evidence type="ECO:0000256" key="1">
    <source>
        <dbReference type="ARBA" id="ARBA00007080"/>
    </source>
</evidence>
<dbReference type="GO" id="GO:0009512">
    <property type="term" value="C:cytochrome b6f complex"/>
    <property type="evidence" value="ECO:0007669"/>
    <property type="project" value="InterPro"/>
</dbReference>
<dbReference type="PANTHER" id="PTHR37266:SF1">
    <property type="entry name" value="CYTOCHROME B6-F COMPLEX SUBUNIT 6"/>
    <property type="match status" value="1"/>
</dbReference>
<keyword evidence="5 15" id="KW-0812">Transmembrane</keyword>
<name>K4K8M8_9ROSI</name>
<geneLocation type="chloroplast" evidence="16"/>
<gene>
    <name evidence="16" type="primary">petL</name>
</gene>
<evidence type="ECO:0000256" key="8">
    <source>
        <dbReference type="ARBA" id="ARBA00023078"/>
    </source>
</evidence>
<evidence type="ECO:0000256" key="4">
    <source>
        <dbReference type="ARBA" id="ARBA00022640"/>
    </source>
</evidence>
<dbReference type="GO" id="GO:0055035">
    <property type="term" value="C:plastid thylakoid membrane"/>
    <property type="evidence" value="ECO:0007669"/>
    <property type="project" value="UniProtKB-SubCell"/>
</dbReference>